<organism evidence="13 14">
    <name type="scientific">Striga asiatica</name>
    <name type="common">Asiatic witchweed</name>
    <name type="synonym">Buchnera asiatica</name>
    <dbReference type="NCBI Taxonomy" id="4170"/>
    <lineage>
        <taxon>Eukaryota</taxon>
        <taxon>Viridiplantae</taxon>
        <taxon>Streptophyta</taxon>
        <taxon>Embryophyta</taxon>
        <taxon>Tracheophyta</taxon>
        <taxon>Spermatophyta</taxon>
        <taxon>Magnoliopsida</taxon>
        <taxon>eudicotyledons</taxon>
        <taxon>Gunneridae</taxon>
        <taxon>Pentapetalae</taxon>
        <taxon>asterids</taxon>
        <taxon>lamiids</taxon>
        <taxon>Lamiales</taxon>
        <taxon>Orobanchaceae</taxon>
        <taxon>Buchnereae</taxon>
        <taxon>Striga</taxon>
    </lineage>
</organism>
<comment type="function">
    <text evidence="9">Probable transcriptional factor. Binds to the promoter of the SQUAMOSA gene.</text>
</comment>
<dbReference type="InterPro" id="IPR036893">
    <property type="entry name" value="SBP_sf"/>
</dbReference>
<accession>A0A5A7QIT9</accession>
<keyword evidence="5" id="KW-0805">Transcription regulation</keyword>
<dbReference type="InterPro" id="IPR004333">
    <property type="entry name" value="SBP_dom"/>
</dbReference>
<dbReference type="EMBL" id="BKCP01007082">
    <property type="protein sequence ID" value="GER44782.1"/>
    <property type="molecule type" value="Genomic_DNA"/>
</dbReference>
<evidence type="ECO:0000256" key="7">
    <source>
        <dbReference type="ARBA" id="ARBA00023163"/>
    </source>
</evidence>
<dbReference type="GO" id="GO:0003677">
    <property type="term" value="F:DNA binding"/>
    <property type="evidence" value="ECO:0007669"/>
    <property type="project" value="UniProtKB-KW"/>
</dbReference>
<keyword evidence="6" id="KW-0238">DNA-binding</keyword>
<gene>
    <name evidence="13" type="ORF">STAS_21690</name>
</gene>
<reference evidence="14" key="1">
    <citation type="journal article" date="2019" name="Curr. Biol.">
        <title>Genome Sequence of Striga asiatica Provides Insight into the Evolution of Plant Parasitism.</title>
        <authorList>
            <person name="Yoshida S."/>
            <person name="Kim S."/>
            <person name="Wafula E.K."/>
            <person name="Tanskanen J."/>
            <person name="Kim Y.M."/>
            <person name="Honaas L."/>
            <person name="Yang Z."/>
            <person name="Spallek T."/>
            <person name="Conn C.E."/>
            <person name="Ichihashi Y."/>
            <person name="Cheong K."/>
            <person name="Cui S."/>
            <person name="Der J.P."/>
            <person name="Gundlach H."/>
            <person name="Jiao Y."/>
            <person name="Hori C."/>
            <person name="Ishida J.K."/>
            <person name="Kasahara H."/>
            <person name="Kiba T."/>
            <person name="Kim M.S."/>
            <person name="Koo N."/>
            <person name="Laohavisit A."/>
            <person name="Lee Y.H."/>
            <person name="Lumba S."/>
            <person name="McCourt P."/>
            <person name="Mortimer J.C."/>
            <person name="Mutuku J.M."/>
            <person name="Nomura T."/>
            <person name="Sasaki-Sekimoto Y."/>
            <person name="Seto Y."/>
            <person name="Wang Y."/>
            <person name="Wakatake T."/>
            <person name="Sakakibara H."/>
            <person name="Demura T."/>
            <person name="Yamaguchi S."/>
            <person name="Yoneyama K."/>
            <person name="Manabe R.I."/>
            <person name="Nelson D.C."/>
            <person name="Schulman A.H."/>
            <person name="Timko M.P."/>
            <person name="dePamphilis C.W."/>
            <person name="Choi D."/>
            <person name="Shirasu K."/>
        </authorList>
    </citation>
    <scope>NUCLEOTIDE SEQUENCE [LARGE SCALE GENOMIC DNA]</scope>
    <source>
        <strain evidence="14">cv. UVA1</strain>
    </source>
</reference>
<sequence length="446" mass="49575">MSQYSEMEWSTKWDWENIVSFGSRATESPRKQQQLMEWMIVDEGEINPGQFNLLTSSDNHNSSAKSSISASTDSSAEYDLQPQPNFRFQSSFEGCTGNGSKKIAAFQGTEFSRNSPPSFVSSGEQSIGLKLGKRTYFENNTVKSTSYAVMPIPSSGAMKKNKTQGQNGPVYCQVQGCNTDLSNAKEYHKKHKICDSHSKCPKVIVGGLERRFCQQCSRFHSLSEFDEKKRSCRKRLSDHNARRRKPQQQTIQFNSPRLSSTFNVSELISGLLLSGGTQTMGFLLNNPPVTQSNSVWDNTRTTKFTLTNGFSSGDGISSDQRVNMLGLTKSPHIMSVQNGTSGLSAPNNSTFQAFNPDAAAPHRALSLLSSNSWDSHITFQQSAAMHDMTSHAVPQGVPLSSSDLWLNRQQSMAIHTNVQSVATNTNFQEFQLFKAPYEADYYSNIY</sequence>
<keyword evidence="14" id="KW-1185">Reference proteome</keyword>
<dbReference type="PANTHER" id="PTHR31251:SF74">
    <property type="entry name" value="SQUAMOSA PROMOTER-BINDING-LIKE PROTEIN 2"/>
    <property type="match status" value="1"/>
</dbReference>
<dbReference type="PROSITE" id="PS51141">
    <property type="entry name" value="ZF_SBP"/>
    <property type="match status" value="1"/>
</dbReference>
<keyword evidence="7" id="KW-0804">Transcription</keyword>
<keyword evidence="4" id="KW-0862">Zinc</keyword>
<evidence type="ECO:0000256" key="9">
    <source>
        <dbReference type="ARBA" id="ARBA00056472"/>
    </source>
</evidence>
<protein>
    <submittedName>
        <fullName evidence="13">Squamosa promoter-binding-like protein</fullName>
    </submittedName>
</protein>
<evidence type="ECO:0000256" key="6">
    <source>
        <dbReference type="ARBA" id="ARBA00023125"/>
    </source>
</evidence>
<evidence type="ECO:0000313" key="13">
    <source>
        <dbReference type="EMBL" id="GER44782.1"/>
    </source>
</evidence>
<dbReference type="InterPro" id="IPR044817">
    <property type="entry name" value="SBP-like"/>
</dbReference>
<keyword evidence="3 10" id="KW-0863">Zinc-finger</keyword>
<keyword evidence="2" id="KW-0479">Metal-binding</keyword>
<evidence type="ECO:0000256" key="1">
    <source>
        <dbReference type="ARBA" id="ARBA00004123"/>
    </source>
</evidence>
<dbReference type="FunFam" id="4.10.1100.10:FF:000001">
    <property type="entry name" value="Squamosa promoter-binding-like protein 14"/>
    <property type="match status" value="1"/>
</dbReference>
<proteinExistence type="predicted"/>
<evidence type="ECO:0000256" key="4">
    <source>
        <dbReference type="ARBA" id="ARBA00022833"/>
    </source>
</evidence>
<dbReference type="GO" id="GO:0008270">
    <property type="term" value="F:zinc ion binding"/>
    <property type="evidence" value="ECO:0007669"/>
    <property type="project" value="UniProtKB-KW"/>
</dbReference>
<evidence type="ECO:0000256" key="11">
    <source>
        <dbReference type="SAM" id="MobiDB-lite"/>
    </source>
</evidence>
<evidence type="ECO:0000256" key="5">
    <source>
        <dbReference type="ARBA" id="ARBA00023015"/>
    </source>
</evidence>
<dbReference type="PANTHER" id="PTHR31251">
    <property type="entry name" value="SQUAMOSA PROMOTER-BINDING-LIKE PROTEIN 4"/>
    <property type="match status" value="1"/>
</dbReference>
<evidence type="ECO:0000256" key="3">
    <source>
        <dbReference type="ARBA" id="ARBA00022771"/>
    </source>
</evidence>
<feature type="compositionally biased region" description="Low complexity" evidence="11">
    <location>
        <begin position="55"/>
        <end position="75"/>
    </location>
</feature>
<dbReference type="Proteomes" id="UP000325081">
    <property type="component" value="Unassembled WGS sequence"/>
</dbReference>
<comment type="caution">
    <text evidence="13">The sequence shown here is derived from an EMBL/GenBank/DDBJ whole genome shotgun (WGS) entry which is preliminary data.</text>
</comment>
<dbReference type="AlphaFoldDB" id="A0A5A7QIT9"/>
<evidence type="ECO:0000259" key="12">
    <source>
        <dbReference type="PROSITE" id="PS51141"/>
    </source>
</evidence>
<dbReference type="GO" id="GO:0005634">
    <property type="term" value="C:nucleus"/>
    <property type="evidence" value="ECO:0007669"/>
    <property type="project" value="UniProtKB-SubCell"/>
</dbReference>
<comment type="subcellular location">
    <subcellularLocation>
        <location evidence="1">Nucleus</location>
    </subcellularLocation>
</comment>
<feature type="region of interest" description="Disordered" evidence="11">
    <location>
        <begin position="51"/>
        <end position="80"/>
    </location>
</feature>
<dbReference type="OrthoDB" id="514967at2759"/>
<dbReference type="Pfam" id="PF03110">
    <property type="entry name" value="SBP"/>
    <property type="match status" value="1"/>
</dbReference>
<evidence type="ECO:0000256" key="8">
    <source>
        <dbReference type="ARBA" id="ARBA00023242"/>
    </source>
</evidence>
<evidence type="ECO:0000256" key="10">
    <source>
        <dbReference type="PROSITE-ProRule" id="PRU00470"/>
    </source>
</evidence>
<evidence type="ECO:0000256" key="2">
    <source>
        <dbReference type="ARBA" id="ARBA00022723"/>
    </source>
</evidence>
<feature type="domain" description="SBP-type" evidence="12">
    <location>
        <begin position="169"/>
        <end position="246"/>
    </location>
</feature>
<name>A0A5A7QIT9_STRAF</name>
<dbReference type="Gene3D" id="4.10.1100.10">
    <property type="entry name" value="Transcription factor, SBP-box domain"/>
    <property type="match status" value="1"/>
</dbReference>
<keyword evidence="8" id="KW-0539">Nucleus</keyword>
<dbReference type="SUPFAM" id="SSF103612">
    <property type="entry name" value="SBT domain"/>
    <property type="match status" value="1"/>
</dbReference>
<evidence type="ECO:0000313" key="14">
    <source>
        <dbReference type="Proteomes" id="UP000325081"/>
    </source>
</evidence>